<dbReference type="GO" id="GO:0005886">
    <property type="term" value="C:plasma membrane"/>
    <property type="evidence" value="ECO:0007669"/>
    <property type="project" value="UniProtKB-SubCell"/>
</dbReference>
<evidence type="ECO:0000256" key="4">
    <source>
        <dbReference type="ARBA" id="ARBA00022989"/>
    </source>
</evidence>
<sequence>MLINMTKNENILLVQRMGLTGITNFLLSFSGIILLPVLTKNISIEEYGYWVQIGVTVGMVTILAMLGLPFTLVRFLASLHKVDEILEVFYSMYFIELLISILVSSIFFIFSGKIALVLFGGNNLIVHIMAILIFIECMNSFLIGYLRAREQIKRYSILNLFKAILQITSISFLVLSGKGIIGAEVGLLFSSLSIFFVLNYVIVSEIGFKIPRFENIKDFLTFGIPTIPSNLSNWVVNASDRYVIGYYLGSASVGYYSPGYSLGNIINIFSAPVNFILPATLSRHYDNNNINEVKSILSNSLKYYLIIAIPSFFGLSFLSKPLLTILTTPEIASKGYLITPVVALGSLFFGIYAIYQKIIILEKKTMTTAKIWFIGAILNLLLNIIMIPYFGIISAAFTTLTAFALSLTLIMKETSAFLKPEFDYSLILKILFSSSVLPLIILSINPKNLPNIALSIFICVIIYSFILYFTNSFKRDELIFLKSIFSVK</sequence>
<dbReference type="PANTHER" id="PTHR30250">
    <property type="entry name" value="PST FAMILY PREDICTED COLANIC ACID TRANSPORTER"/>
    <property type="match status" value="1"/>
</dbReference>
<dbReference type="PANTHER" id="PTHR30250:SF11">
    <property type="entry name" value="O-ANTIGEN TRANSPORTER-RELATED"/>
    <property type="match status" value="1"/>
</dbReference>
<evidence type="ECO:0000256" key="2">
    <source>
        <dbReference type="ARBA" id="ARBA00022475"/>
    </source>
</evidence>
<feature type="transmembrane region" description="Helical" evidence="6">
    <location>
        <begin position="367"/>
        <end position="386"/>
    </location>
</feature>
<dbReference type="Pfam" id="PF13440">
    <property type="entry name" value="Polysacc_synt_3"/>
    <property type="match status" value="1"/>
</dbReference>
<keyword evidence="4 6" id="KW-1133">Transmembrane helix</keyword>
<dbReference type="OrthoDB" id="112053at2157"/>
<keyword evidence="2" id="KW-1003">Cell membrane</keyword>
<feature type="transmembrane region" description="Helical" evidence="6">
    <location>
        <begin position="450"/>
        <end position="469"/>
    </location>
</feature>
<keyword evidence="3 6" id="KW-0812">Transmembrane</keyword>
<feature type="transmembrane region" description="Helical" evidence="6">
    <location>
        <begin position="88"/>
        <end position="112"/>
    </location>
</feature>
<feature type="transmembrane region" description="Helical" evidence="6">
    <location>
        <begin position="50"/>
        <end position="76"/>
    </location>
</feature>
<dbReference type="HOGENOM" id="CLU_022017_7_3_2"/>
<feature type="transmembrane region" description="Helical" evidence="6">
    <location>
        <begin position="124"/>
        <end position="145"/>
    </location>
</feature>
<evidence type="ECO:0000313" key="7">
    <source>
        <dbReference type="EMBL" id="AKB29023.1"/>
    </source>
</evidence>
<feature type="transmembrane region" description="Helical" evidence="6">
    <location>
        <begin position="335"/>
        <end position="355"/>
    </location>
</feature>
<dbReference type="EMBL" id="CP009506">
    <property type="protein sequence ID" value="AKB29023.1"/>
    <property type="molecule type" value="Genomic_DNA"/>
</dbReference>
<dbReference type="CDD" id="cd13128">
    <property type="entry name" value="MATE_Wzx_like"/>
    <property type="match status" value="1"/>
</dbReference>
<evidence type="ECO:0000256" key="1">
    <source>
        <dbReference type="ARBA" id="ARBA00004651"/>
    </source>
</evidence>
<gene>
    <name evidence="7" type="ORF">MSSIT_2304</name>
</gene>
<dbReference type="InterPro" id="IPR050833">
    <property type="entry name" value="Poly_Biosynth_Transport"/>
</dbReference>
<evidence type="ECO:0000256" key="5">
    <source>
        <dbReference type="ARBA" id="ARBA00023136"/>
    </source>
</evidence>
<dbReference type="Proteomes" id="UP000033111">
    <property type="component" value="Chromosome"/>
</dbReference>
<keyword evidence="8" id="KW-1185">Reference proteome</keyword>
<evidence type="ECO:0000313" key="8">
    <source>
        <dbReference type="Proteomes" id="UP000033111"/>
    </source>
</evidence>
<feature type="transmembrane region" description="Helical" evidence="6">
    <location>
        <begin position="21"/>
        <end position="38"/>
    </location>
</feature>
<proteinExistence type="predicted"/>
<feature type="transmembrane region" description="Helical" evidence="6">
    <location>
        <begin position="422"/>
        <end position="444"/>
    </location>
</feature>
<dbReference type="AlphaFoldDB" id="A0A0E3P5Q2"/>
<comment type="subcellular location">
    <subcellularLocation>
        <location evidence="1">Cell membrane</location>
        <topology evidence="1">Multi-pass membrane protein</topology>
    </subcellularLocation>
</comment>
<name>A0A0E3P5Q2_9EURY</name>
<evidence type="ECO:0000256" key="6">
    <source>
        <dbReference type="SAM" id="Phobius"/>
    </source>
</evidence>
<organism evidence="7 8">
    <name type="scientific">Methanosarcina siciliae T4/M</name>
    <dbReference type="NCBI Taxonomy" id="1434120"/>
    <lineage>
        <taxon>Archaea</taxon>
        <taxon>Methanobacteriati</taxon>
        <taxon>Methanobacteriota</taxon>
        <taxon>Stenosarchaea group</taxon>
        <taxon>Methanomicrobia</taxon>
        <taxon>Methanosarcinales</taxon>
        <taxon>Methanosarcinaceae</taxon>
        <taxon>Methanosarcina</taxon>
    </lineage>
</organism>
<dbReference type="KEGG" id="msw:MSSIT_2304"/>
<keyword evidence="5 6" id="KW-0472">Membrane</keyword>
<protein>
    <submittedName>
        <fullName evidence="7">Uncharacterized protein</fullName>
    </submittedName>
</protein>
<feature type="transmembrane region" description="Helical" evidence="6">
    <location>
        <begin position="157"/>
        <end position="175"/>
    </location>
</feature>
<accession>A0A0E3P5Q2</accession>
<feature type="transmembrane region" description="Helical" evidence="6">
    <location>
        <begin position="303"/>
        <end position="323"/>
    </location>
</feature>
<evidence type="ECO:0000256" key="3">
    <source>
        <dbReference type="ARBA" id="ARBA00022692"/>
    </source>
</evidence>
<dbReference type="PATRIC" id="fig|1434120.4.peg.3006"/>
<feature type="transmembrane region" description="Helical" evidence="6">
    <location>
        <begin position="181"/>
        <end position="203"/>
    </location>
</feature>
<reference evidence="7 8" key="1">
    <citation type="submission" date="2014-07" db="EMBL/GenBank/DDBJ databases">
        <title>Methanogenic archaea and the global carbon cycle.</title>
        <authorList>
            <person name="Henriksen J.R."/>
            <person name="Luke J."/>
            <person name="Reinhart S."/>
            <person name="Benedict M.N."/>
            <person name="Youngblut N.D."/>
            <person name="Metcalf M.E."/>
            <person name="Whitaker R.J."/>
            <person name="Metcalf W.W."/>
        </authorList>
    </citation>
    <scope>NUCLEOTIDE SEQUENCE [LARGE SCALE GENOMIC DNA]</scope>
    <source>
        <strain evidence="7 8">T4/M</strain>
    </source>
</reference>